<feature type="compositionally biased region" description="Low complexity" evidence="1">
    <location>
        <begin position="29"/>
        <end position="61"/>
    </location>
</feature>
<organism evidence="2 3">
    <name type="scientific">Periconia macrospinosa</name>
    <dbReference type="NCBI Taxonomy" id="97972"/>
    <lineage>
        <taxon>Eukaryota</taxon>
        <taxon>Fungi</taxon>
        <taxon>Dikarya</taxon>
        <taxon>Ascomycota</taxon>
        <taxon>Pezizomycotina</taxon>
        <taxon>Dothideomycetes</taxon>
        <taxon>Pleosporomycetidae</taxon>
        <taxon>Pleosporales</taxon>
        <taxon>Massarineae</taxon>
        <taxon>Periconiaceae</taxon>
        <taxon>Periconia</taxon>
    </lineage>
</organism>
<name>A0A2V1EBT8_9PLEO</name>
<feature type="region of interest" description="Disordered" evidence="1">
    <location>
        <begin position="407"/>
        <end position="479"/>
    </location>
</feature>
<gene>
    <name evidence="2" type="ORF">DM02DRAFT_609025</name>
</gene>
<feature type="compositionally biased region" description="Low complexity" evidence="1">
    <location>
        <begin position="77"/>
        <end position="87"/>
    </location>
</feature>
<reference evidence="2 3" key="1">
    <citation type="journal article" date="2018" name="Sci. Rep.">
        <title>Comparative genomics provides insights into the lifestyle and reveals functional heterogeneity of dark septate endophytic fungi.</title>
        <authorList>
            <person name="Knapp D.G."/>
            <person name="Nemeth J.B."/>
            <person name="Barry K."/>
            <person name="Hainaut M."/>
            <person name="Henrissat B."/>
            <person name="Johnson J."/>
            <person name="Kuo A."/>
            <person name="Lim J.H.P."/>
            <person name="Lipzen A."/>
            <person name="Nolan M."/>
            <person name="Ohm R.A."/>
            <person name="Tamas L."/>
            <person name="Grigoriev I.V."/>
            <person name="Spatafora J.W."/>
            <person name="Nagy L.G."/>
            <person name="Kovacs G.M."/>
        </authorList>
    </citation>
    <scope>NUCLEOTIDE SEQUENCE [LARGE SCALE GENOMIC DNA]</scope>
    <source>
        <strain evidence="2 3">DSE2036</strain>
    </source>
</reference>
<feature type="compositionally biased region" description="Polar residues" evidence="1">
    <location>
        <begin position="419"/>
        <end position="453"/>
    </location>
</feature>
<feature type="compositionally biased region" description="Pro residues" evidence="1">
    <location>
        <begin position="88"/>
        <end position="98"/>
    </location>
</feature>
<feature type="compositionally biased region" description="Polar residues" evidence="1">
    <location>
        <begin position="121"/>
        <end position="132"/>
    </location>
</feature>
<feature type="compositionally biased region" description="Low complexity" evidence="1">
    <location>
        <begin position="138"/>
        <end position="189"/>
    </location>
</feature>
<evidence type="ECO:0000313" key="3">
    <source>
        <dbReference type="Proteomes" id="UP000244855"/>
    </source>
</evidence>
<proteinExistence type="predicted"/>
<feature type="compositionally biased region" description="Basic residues" evidence="1">
    <location>
        <begin position="62"/>
        <end position="76"/>
    </location>
</feature>
<feature type="compositionally biased region" description="Polar residues" evidence="1">
    <location>
        <begin position="197"/>
        <end position="215"/>
    </location>
</feature>
<dbReference type="EMBL" id="KZ805304">
    <property type="protein sequence ID" value="PVI07509.1"/>
    <property type="molecule type" value="Genomic_DNA"/>
</dbReference>
<feature type="compositionally biased region" description="Low complexity" evidence="1">
    <location>
        <begin position="216"/>
        <end position="239"/>
    </location>
</feature>
<dbReference type="STRING" id="97972.A0A2V1EBT8"/>
<feature type="compositionally biased region" description="Low complexity" evidence="1">
    <location>
        <begin position="99"/>
        <end position="109"/>
    </location>
</feature>
<dbReference type="AlphaFoldDB" id="A0A2V1EBT8"/>
<protein>
    <submittedName>
        <fullName evidence="2">Uncharacterized protein</fullName>
    </submittedName>
</protein>
<feature type="region of interest" description="Disordered" evidence="1">
    <location>
        <begin position="1"/>
        <end position="296"/>
    </location>
</feature>
<dbReference type="OrthoDB" id="2530523at2759"/>
<sequence>MDYQTFNSPQPSFGAPGSFSSAPTPPSTTQPSQSHSPSPQLYADPQARLQHQQQQQQQHQQHQQHHQQQHSQHPQHHPQAQPQAQPHHPIPNQPPPFPYQQQQQQQQQHFSNGQPGGAYPPTSSTGTPSQAGGASMMHQGQALSSQQQQHLHHAQAQAQAQAQARAHQMQQHHQQPSPSPYSSAPFAQPLASPAHPPQNQHQFAQHRQTGSPSSVSSGNNINHANSNHLNNSNNGNNSAVPPYATPNAQHRQSPSVPSSTQPMNQPAGPSAMSQPMSVQTPVKPVPQSPVSPGSQAREKQRIDVLLEINQILIQEVVELHAQGKAGQIGSTPDVKPEGEKQQSSLEYREFMRRLQCNLSYLAHNAERHSKPNQAAMLGPVIMSPPPSHEELAKLYVKLQALFPGWRGTPATKASPGPQRLNSTSSQSGAVPNFNNAMQPPNSAGLHNNMQPPNSAGLPPNMQLPSNANMMNNAPHNMQQ</sequence>
<feature type="compositionally biased region" description="Polar residues" evidence="1">
    <location>
        <begin position="1"/>
        <end position="11"/>
    </location>
</feature>
<feature type="compositionally biased region" description="Polar residues" evidence="1">
    <location>
        <begin position="246"/>
        <end position="264"/>
    </location>
</feature>
<evidence type="ECO:0000313" key="2">
    <source>
        <dbReference type="EMBL" id="PVI07509.1"/>
    </source>
</evidence>
<accession>A0A2V1EBT8</accession>
<keyword evidence="3" id="KW-1185">Reference proteome</keyword>
<evidence type="ECO:0000256" key="1">
    <source>
        <dbReference type="SAM" id="MobiDB-lite"/>
    </source>
</evidence>
<dbReference type="Proteomes" id="UP000244855">
    <property type="component" value="Unassembled WGS sequence"/>
</dbReference>